<sequence>MDSKINKNSSVIIPIPPAKRIFDILMSVFILLAALPLFLLIAAAVFIEHVLRGQALAPLFYAEERVSQGKPFRFVKFNIFKPETIADMKKRGEFIRTKSLEHDGHSLTRVGRIVQRLYLDELPQLLSVLKGDMSLVGPRPLNLAVYERHVKTGGLTKTALRAGLTGPYQARKGEPGASQERLDQEYLDMCASLSVWRIIIHDIKILFRTLLILLKAKGY</sequence>
<evidence type="ECO:0000256" key="2">
    <source>
        <dbReference type="SAM" id="Phobius"/>
    </source>
</evidence>
<protein>
    <recommendedName>
        <fullName evidence="3">Bacterial sugar transferase domain-containing protein</fullName>
    </recommendedName>
</protein>
<keyword evidence="2" id="KW-0472">Membrane</keyword>
<comment type="caution">
    <text evidence="4">The sequence shown here is derived from an EMBL/GenBank/DDBJ whole genome shotgun (WGS) entry which is preliminary data.</text>
</comment>
<gene>
    <name evidence="4" type="ORF">A2227_03295</name>
</gene>
<dbReference type="Pfam" id="PF02397">
    <property type="entry name" value="Bac_transf"/>
    <property type="match status" value="1"/>
</dbReference>
<evidence type="ECO:0000256" key="1">
    <source>
        <dbReference type="ARBA" id="ARBA00006464"/>
    </source>
</evidence>
<dbReference type="PANTHER" id="PTHR30576:SF0">
    <property type="entry name" value="UNDECAPRENYL-PHOSPHATE N-ACETYLGALACTOSAMINYL 1-PHOSPHATE TRANSFERASE-RELATED"/>
    <property type="match status" value="1"/>
</dbReference>
<name>A0A1F5SHZ0_9BACT</name>
<dbReference type="PANTHER" id="PTHR30576">
    <property type="entry name" value="COLANIC BIOSYNTHESIS UDP-GLUCOSE LIPID CARRIER TRANSFERASE"/>
    <property type="match status" value="1"/>
</dbReference>
<reference evidence="4 5" key="1">
    <citation type="journal article" date="2016" name="Nat. Commun.">
        <title>Thousands of microbial genomes shed light on interconnected biogeochemical processes in an aquifer system.</title>
        <authorList>
            <person name="Anantharaman K."/>
            <person name="Brown C.T."/>
            <person name="Hug L.A."/>
            <person name="Sharon I."/>
            <person name="Castelle C.J."/>
            <person name="Probst A.J."/>
            <person name="Thomas B.C."/>
            <person name="Singh A."/>
            <person name="Wilkins M.J."/>
            <person name="Karaoz U."/>
            <person name="Brodie E.L."/>
            <person name="Williams K.H."/>
            <person name="Hubbard S.S."/>
            <person name="Banfield J.F."/>
        </authorList>
    </citation>
    <scope>NUCLEOTIDE SEQUENCE [LARGE SCALE GENOMIC DNA]</scope>
</reference>
<feature type="domain" description="Bacterial sugar transferase" evidence="3">
    <location>
        <begin position="19"/>
        <end position="214"/>
    </location>
</feature>
<comment type="similarity">
    <text evidence="1">Belongs to the bacterial sugar transferase family.</text>
</comment>
<evidence type="ECO:0000259" key="3">
    <source>
        <dbReference type="Pfam" id="PF02397"/>
    </source>
</evidence>
<dbReference type="AlphaFoldDB" id="A0A1F5SHZ0"/>
<evidence type="ECO:0000313" key="4">
    <source>
        <dbReference type="EMBL" id="OGF26284.1"/>
    </source>
</evidence>
<dbReference type="InterPro" id="IPR003362">
    <property type="entry name" value="Bact_transf"/>
</dbReference>
<keyword evidence="2" id="KW-1133">Transmembrane helix</keyword>
<dbReference type="Proteomes" id="UP000178367">
    <property type="component" value="Unassembled WGS sequence"/>
</dbReference>
<dbReference type="STRING" id="1797994.A2227_03295"/>
<accession>A0A1F5SHZ0</accession>
<feature type="transmembrane region" description="Helical" evidence="2">
    <location>
        <begin position="21"/>
        <end position="47"/>
    </location>
</feature>
<keyword evidence="2" id="KW-0812">Transmembrane</keyword>
<dbReference type="GO" id="GO:0016780">
    <property type="term" value="F:phosphotransferase activity, for other substituted phosphate groups"/>
    <property type="evidence" value="ECO:0007669"/>
    <property type="project" value="TreeGrafter"/>
</dbReference>
<proteinExistence type="inferred from homology"/>
<evidence type="ECO:0000313" key="5">
    <source>
        <dbReference type="Proteomes" id="UP000178367"/>
    </source>
</evidence>
<organism evidence="4 5">
    <name type="scientific">Candidatus Falkowbacteria bacterium RIFOXYA2_FULL_47_19</name>
    <dbReference type="NCBI Taxonomy" id="1797994"/>
    <lineage>
        <taxon>Bacteria</taxon>
        <taxon>Candidatus Falkowiibacteriota</taxon>
    </lineage>
</organism>
<dbReference type="EMBL" id="MFGB01000016">
    <property type="protein sequence ID" value="OGF26284.1"/>
    <property type="molecule type" value="Genomic_DNA"/>
</dbReference>